<gene>
    <name evidence="1" type="ORF">SACC_21090</name>
</gene>
<accession>A0AAQ4CTG1</accession>
<sequence>MIRAEIPKAFYDTFYDVIRNYLIDVKGDILLIYINNSLIEMELVFNSNISFYFGEDKICEILNLYEIHDYLNKEVHISNDLKDSFQLCFRIIARFVKERGLEVSSNKYFYVNWEIFHNAVKVIEQSYPVLAKYEVNDEIQYAIKGNYVTVISIVPIYIENRGDKLIYGFVNIETEEGSEQIAALFSDKVYYYHELKFENIQSLDQGLDKIIGYMINYEEKDIEEPYLILLVSYRGGNIVDKLNIMRNIIDNIYDLVNNVYMKIFLGYFNGDYILRIIRGEDFFEIGKIKGNKLITINGYNNIEDINNGIRRLIEIGISVYDYVNECNGNNLKECIEHMMI</sequence>
<organism evidence="1 2">
    <name type="scientific">Saccharolobus caldissimus</name>
    <dbReference type="NCBI Taxonomy" id="1702097"/>
    <lineage>
        <taxon>Archaea</taxon>
        <taxon>Thermoproteota</taxon>
        <taxon>Thermoprotei</taxon>
        <taxon>Sulfolobales</taxon>
        <taxon>Sulfolobaceae</taxon>
        <taxon>Saccharolobus</taxon>
    </lineage>
</organism>
<proteinExistence type="predicted"/>
<evidence type="ECO:0000313" key="1">
    <source>
        <dbReference type="EMBL" id="BDB99092.1"/>
    </source>
</evidence>
<evidence type="ECO:0000313" key="2">
    <source>
        <dbReference type="Proteomes" id="UP001319921"/>
    </source>
</evidence>
<dbReference type="GeneID" id="68866840"/>
<protein>
    <submittedName>
        <fullName evidence="1">Uncharacterized protein</fullName>
    </submittedName>
</protein>
<dbReference type="RefSeq" id="WP_229569443.1">
    <property type="nucleotide sequence ID" value="NZ_AP025226.1"/>
</dbReference>
<reference evidence="1 2" key="1">
    <citation type="journal article" date="2022" name="Microbiol. Resour. Announc.">
        <title>Complete Genome Sequence of the Hyperthermophilic and Acidophilic Archaeon Saccharolobus caldissimus Strain HS-3T.</title>
        <authorList>
            <person name="Sakai H.D."/>
            <person name="Kurosawa N."/>
        </authorList>
    </citation>
    <scope>NUCLEOTIDE SEQUENCE [LARGE SCALE GENOMIC DNA]</scope>
    <source>
        <strain evidence="1 2">JCM32116</strain>
    </source>
</reference>
<dbReference type="EMBL" id="AP025226">
    <property type="protein sequence ID" value="BDB99092.1"/>
    <property type="molecule type" value="Genomic_DNA"/>
</dbReference>
<name>A0AAQ4CTG1_9CREN</name>
<dbReference type="KEGG" id="scas:SACC_21090"/>
<keyword evidence="2" id="KW-1185">Reference proteome</keyword>
<dbReference type="AlphaFoldDB" id="A0AAQ4CTG1"/>
<dbReference type="Proteomes" id="UP001319921">
    <property type="component" value="Chromosome"/>
</dbReference>